<comment type="caution">
    <text evidence="1">The sequence shown here is derived from an EMBL/GenBank/DDBJ whole genome shotgun (WGS) entry which is preliminary data.</text>
</comment>
<dbReference type="AlphaFoldDB" id="A0A4Y2CY78"/>
<organism evidence="1 2">
    <name type="scientific">Araneus ventricosus</name>
    <name type="common">Orbweaver spider</name>
    <name type="synonym">Epeira ventricosa</name>
    <dbReference type="NCBI Taxonomy" id="182803"/>
    <lineage>
        <taxon>Eukaryota</taxon>
        <taxon>Metazoa</taxon>
        <taxon>Ecdysozoa</taxon>
        <taxon>Arthropoda</taxon>
        <taxon>Chelicerata</taxon>
        <taxon>Arachnida</taxon>
        <taxon>Araneae</taxon>
        <taxon>Araneomorphae</taxon>
        <taxon>Entelegynae</taxon>
        <taxon>Araneoidea</taxon>
        <taxon>Araneidae</taxon>
        <taxon>Araneus</taxon>
    </lineage>
</organism>
<proteinExistence type="predicted"/>
<evidence type="ECO:0000313" key="1">
    <source>
        <dbReference type="EMBL" id="GBM08245.1"/>
    </source>
</evidence>
<protein>
    <submittedName>
        <fullName evidence="1">Uncharacterized protein</fullName>
    </submittedName>
</protein>
<dbReference type="Proteomes" id="UP000499080">
    <property type="component" value="Unassembled WGS sequence"/>
</dbReference>
<sequence length="113" mass="13103">MAFGFKTDENGRIFPTKNGVSFFFTLRVGITCYRNGQFIFTIRDWKSANRQKTLFLTGAWSKMFYVSLQRYVTKQDFSRDSFSHLCAYSPKLNGTNWCLPGKRSLKAVSRTDV</sequence>
<name>A0A4Y2CY78_ARAVE</name>
<evidence type="ECO:0000313" key="2">
    <source>
        <dbReference type="Proteomes" id="UP000499080"/>
    </source>
</evidence>
<dbReference type="EMBL" id="BGPR01000254">
    <property type="protein sequence ID" value="GBM08245.1"/>
    <property type="molecule type" value="Genomic_DNA"/>
</dbReference>
<accession>A0A4Y2CY78</accession>
<keyword evidence="2" id="KW-1185">Reference proteome</keyword>
<reference evidence="1 2" key="1">
    <citation type="journal article" date="2019" name="Sci. Rep.">
        <title>Orb-weaving spider Araneus ventricosus genome elucidates the spidroin gene catalogue.</title>
        <authorList>
            <person name="Kono N."/>
            <person name="Nakamura H."/>
            <person name="Ohtoshi R."/>
            <person name="Moran D.A.P."/>
            <person name="Shinohara A."/>
            <person name="Yoshida Y."/>
            <person name="Fujiwara M."/>
            <person name="Mori M."/>
            <person name="Tomita M."/>
            <person name="Arakawa K."/>
        </authorList>
    </citation>
    <scope>NUCLEOTIDE SEQUENCE [LARGE SCALE GENOMIC DNA]</scope>
</reference>
<gene>
    <name evidence="1" type="ORF">AVEN_82932_1</name>
</gene>